<sequence>MLGIGVLGCGRIGAMHATNIAAHPRARVAAVYDINPDAARAVSLATGAPVMASAASVLAAPDVDAVLIATATDTHADLLEQAIAAGKPVLCEKPIDLSLERVDRCAAAIAGTTLPVQIGFVRRFDPGHRAVCAAVRDGTLGTLYQVIITSRDPGLPPAAYLARSGGILRDMTIHDFDMARFILDEEPTEVFATGSRLVAPALMETLGDHDTLTVVMKTASGRQAVLINAREAAYGYDQRVEAFGSRGMAVSENRRPHHMVLSGADFTDHAAPLLNFFIERYREAFDAEIDAFVDAVENGRPVAVGYNDGRQALVLAEAALKSLHEGRMVRVSEIG</sequence>
<protein>
    <submittedName>
        <fullName evidence="5">Inositol 2-dehydrogenase</fullName>
        <ecNumber evidence="5">1.1.1.18</ecNumber>
    </submittedName>
</protein>
<evidence type="ECO:0000313" key="6">
    <source>
        <dbReference type="Proteomes" id="UP000502533"/>
    </source>
</evidence>
<dbReference type="InterPro" id="IPR030827">
    <property type="entry name" value="Myo_inos_IolG"/>
</dbReference>
<dbReference type="RefSeq" id="WP_007398369.1">
    <property type="nucleotide sequence ID" value="NZ_CALMTF010000050.1"/>
</dbReference>
<dbReference type="GO" id="GO:0000166">
    <property type="term" value="F:nucleotide binding"/>
    <property type="evidence" value="ECO:0007669"/>
    <property type="project" value="InterPro"/>
</dbReference>
<dbReference type="Pfam" id="PF22725">
    <property type="entry name" value="GFO_IDH_MocA_C3"/>
    <property type="match status" value="1"/>
</dbReference>
<gene>
    <name evidence="5" type="primary">iolG</name>
    <name evidence="5" type="ORF">GWK63_07175</name>
</gene>
<proteinExistence type="inferred from homology"/>
<accession>A0A181CAB0</accession>
<dbReference type="NCBIfam" id="TIGR04380">
    <property type="entry name" value="myo_inos_iolG"/>
    <property type="match status" value="1"/>
</dbReference>
<evidence type="ECO:0000313" key="5">
    <source>
        <dbReference type="EMBL" id="QIP35276.1"/>
    </source>
</evidence>
<dbReference type="EMBL" id="CP050139">
    <property type="protein sequence ID" value="QIP35276.1"/>
    <property type="molecule type" value="Genomic_DNA"/>
</dbReference>
<keyword evidence="2 5" id="KW-0560">Oxidoreductase</keyword>
<dbReference type="Proteomes" id="UP000502533">
    <property type="component" value="Chromosome"/>
</dbReference>
<dbReference type="Gene3D" id="3.40.50.720">
    <property type="entry name" value="NAD(P)-binding Rossmann-like Domain"/>
    <property type="match status" value="1"/>
</dbReference>
<dbReference type="SUPFAM" id="SSF55347">
    <property type="entry name" value="Glyceraldehyde-3-phosphate dehydrogenase-like, C-terminal domain"/>
    <property type="match status" value="1"/>
</dbReference>
<dbReference type="PANTHER" id="PTHR42840">
    <property type="entry name" value="NAD(P)-BINDING ROSSMANN-FOLD SUPERFAMILY PROTEIN-RELATED"/>
    <property type="match status" value="1"/>
</dbReference>
<organism evidence="5 6">
    <name type="scientific">Komagataeibacter rhaeticus</name>
    <dbReference type="NCBI Taxonomy" id="215221"/>
    <lineage>
        <taxon>Bacteria</taxon>
        <taxon>Pseudomonadati</taxon>
        <taxon>Pseudomonadota</taxon>
        <taxon>Alphaproteobacteria</taxon>
        <taxon>Acetobacterales</taxon>
        <taxon>Acetobacteraceae</taxon>
        <taxon>Komagataeibacter</taxon>
    </lineage>
</organism>
<dbReference type="GO" id="GO:0050112">
    <property type="term" value="F:inositol 2-dehydrogenase (NAD+) activity"/>
    <property type="evidence" value="ECO:0007669"/>
    <property type="project" value="UniProtKB-EC"/>
</dbReference>
<evidence type="ECO:0000259" key="4">
    <source>
        <dbReference type="Pfam" id="PF22725"/>
    </source>
</evidence>
<dbReference type="InterPro" id="IPR036291">
    <property type="entry name" value="NAD(P)-bd_dom_sf"/>
</dbReference>
<evidence type="ECO:0000256" key="2">
    <source>
        <dbReference type="ARBA" id="ARBA00023002"/>
    </source>
</evidence>
<dbReference type="EC" id="1.1.1.18" evidence="5"/>
<keyword evidence="6" id="KW-1185">Reference proteome</keyword>
<name>A0A181CAB0_9PROT</name>
<dbReference type="InterPro" id="IPR000683">
    <property type="entry name" value="Gfo/Idh/MocA-like_OxRdtase_N"/>
</dbReference>
<evidence type="ECO:0000259" key="3">
    <source>
        <dbReference type="Pfam" id="PF01408"/>
    </source>
</evidence>
<feature type="domain" description="Gfo/Idh/MocA-like oxidoreductase N-terminal" evidence="3">
    <location>
        <begin position="3"/>
        <end position="120"/>
    </location>
</feature>
<comment type="similarity">
    <text evidence="1">Belongs to the Gfo/Idh/MocA family.</text>
</comment>
<dbReference type="SUPFAM" id="SSF51735">
    <property type="entry name" value="NAD(P)-binding Rossmann-fold domains"/>
    <property type="match status" value="1"/>
</dbReference>
<dbReference type="AlphaFoldDB" id="A0A181CAB0"/>
<evidence type="ECO:0000256" key="1">
    <source>
        <dbReference type="ARBA" id="ARBA00010928"/>
    </source>
</evidence>
<dbReference type="Pfam" id="PF01408">
    <property type="entry name" value="GFO_IDH_MocA"/>
    <property type="match status" value="1"/>
</dbReference>
<feature type="domain" description="GFO/IDH/MocA-like oxidoreductase" evidence="4">
    <location>
        <begin position="129"/>
        <end position="249"/>
    </location>
</feature>
<reference evidence="5 6" key="1">
    <citation type="submission" date="2020-03" db="EMBL/GenBank/DDBJ databases">
        <title>Isolation of cellulose-producing strains, genome characterization and application of the synthesized cellulose films as an economical and sustainable material for piezoelectric sensor construction.</title>
        <authorList>
            <person name="Mangayil R.K."/>
        </authorList>
    </citation>
    <scope>NUCLEOTIDE SEQUENCE [LARGE SCALE GENOMIC DNA]</scope>
    <source>
        <strain evidence="5 6">ENS 9a1a</strain>
    </source>
</reference>
<dbReference type="PANTHER" id="PTHR42840:SF3">
    <property type="entry name" value="BINDING ROSSMANN FOLD OXIDOREDUCTASE, PUTATIVE (AFU_ORTHOLOGUE AFUA_2G10240)-RELATED"/>
    <property type="match status" value="1"/>
</dbReference>
<dbReference type="Gene3D" id="3.30.360.10">
    <property type="entry name" value="Dihydrodipicolinate Reductase, domain 2"/>
    <property type="match status" value="1"/>
</dbReference>
<dbReference type="GeneID" id="85021931"/>
<dbReference type="InterPro" id="IPR055170">
    <property type="entry name" value="GFO_IDH_MocA-like_dom"/>
</dbReference>
<dbReference type="KEGG" id="kre:GWK63_07175"/>